<keyword evidence="1" id="KW-0732">Signal</keyword>
<dbReference type="Proteomes" id="UP000011650">
    <property type="component" value="Unassembled WGS sequence"/>
</dbReference>
<accession>M0P0I8</accession>
<evidence type="ECO:0000313" key="3">
    <source>
        <dbReference type="EMBL" id="EMA63024.1"/>
    </source>
</evidence>
<feature type="domain" description="DUF4352" evidence="2">
    <location>
        <begin position="162"/>
        <end position="242"/>
    </location>
</feature>
<keyword evidence="4" id="KW-1185">Reference proteome</keyword>
<comment type="caution">
    <text evidence="3">The sequence shown here is derived from an EMBL/GenBank/DDBJ whole genome shotgun (WGS) entry which is preliminary data.</text>
</comment>
<dbReference type="EMBL" id="AOJG01000009">
    <property type="protein sequence ID" value="EMA63024.1"/>
    <property type="molecule type" value="Genomic_DNA"/>
</dbReference>
<protein>
    <recommendedName>
        <fullName evidence="2">DUF4352 domain-containing protein</fullName>
    </recommendedName>
</protein>
<dbReference type="PATRIC" id="fig|1227482.3.peg.673"/>
<evidence type="ECO:0000259" key="2">
    <source>
        <dbReference type="Pfam" id="PF11611"/>
    </source>
</evidence>
<dbReference type="Gene3D" id="2.60.40.1240">
    <property type="match status" value="1"/>
</dbReference>
<proteinExistence type="predicted"/>
<dbReference type="Pfam" id="PF11611">
    <property type="entry name" value="DUF4352"/>
    <property type="match status" value="1"/>
</dbReference>
<dbReference type="AlphaFoldDB" id="M0P0I8"/>
<evidence type="ECO:0000313" key="4">
    <source>
        <dbReference type="Proteomes" id="UP000011650"/>
    </source>
</evidence>
<name>M0P0I8_9EURY</name>
<dbReference type="InterPro" id="IPR029050">
    <property type="entry name" value="Immunoprotect_excell_Ig-like"/>
</dbReference>
<sequence>MYGATWSDSTDVTVDTDATLDITIGNRGGEPGELEFSAAVESLQSETAPLVTAETSTIEDEIASGDTVTVTTETINFDYAGRYEVTGSDETGSRIPVADTAEADSEIEILPRRASGETTQQLGTDLRLAVDRVTFEQHLHYDTSRSVLFGSVDRVGAHSALDDHTLALVHVTVENAGNNGTSLDTSNFTFAGETPLTDLGGSSLDSVRDIDGSSVHDESVNPGSSVTGWILFNVPRDAIDDTPLAFHRDSTAAPEDVIWDVEIGSVDFPTFELVDMTVPTERAEGTQEFEFTIGNTGDDSGTFRGEIEWREGTSGDWDGLLEGNADLSARIPAGSETTIATSSDNDEMSSTYEYRLNPFGATFVIEPSE</sequence>
<gene>
    <name evidence="3" type="ORF">C469_03350</name>
</gene>
<organism evidence="3 4">
    <name type="scientific">Halorubrum lipolyticum DSM 21995</name>
    <dbReference type="NCBI Taxonomy" id="1227482"/>
    <lineage>
        <taxon>Archaea</taxon>
        <taxon>Methanobacteriati</taxon>
        <taxon>Methanobacteriota</taxon>
        <taxon>Stenosarchaea group</taxon>
        <taxon>Halobacteria</taxon>
        <taxon>Halobacteriales</taxon>
        <taxon>Haloferacaceae</taxon>
        <taxon>Halorubrum</taxon>
    </lineage>
</organism>
<dbReference type="InterPro" id="IPR029051">
    <property type="entry name" value="DUF4352"/>
</dbReference>
<evidence type="ECO:0000256" key="1">
    <source>
        <dbReference type="ARBA" id="ARBA00022729"/>
    </source>
</evidence>
<reference evidence="3 4" key="1">
    <citation type="journal article" date="2014" name="PLoS Genet.">
        <title>Phylogenetically driven sequencing of extremely halophilic archaea reveals strategies for static and dynamic osmo-response.</title>
        <authorList>
            <person name="Becker E.A."/>
            <person name="Seitzer P.M."/>
            <person name="Tritt A."/>
            <person name="Larsen D."/>
            <person name="Krusor M."/>
            <person name="Yao A.I."/>
            <person name="Wu D."/>
            <person name="Madern D."/>
            <person name="Eisen J.A."/>
            <person name="Darling A.E."/>
            <person name="Facciotti M.T."/>
        </authorList>
    </citation>
    <scope>NUCLEOTIDE SEQUENCE [LARGE SCALE GENOMIC DNA]</scope>
    <source>
        <strain evidence="3 4">DSM 21995</strain>
    </source>
</reference>